<name>A0A1V4IX44_9CLOT</name>
<evidence type="ECO:0000259" key="1">
    <source>
        <dbReference type="Pfam" id="PF00144"/>
    </source>
</evidence>
<evidence type="ECO:0000313" key="3">
    <source>
        <dbReference type="Proteomes" id="UP000190080"/>
    </source>
</evidence>
<dbReference type="EMBL" id="MZGV01000004">
    <property type="protein sequence ID" value="OPJ64400.1"/>
    <property type="molecule type" value="Genomic_DNA"/>
</dbReference>
<keyword evidence="3" id="KW-1185">Reference proteome</keyword>
<sequence>MEKTKIVAKINEMCKKYDRKDYPGIAVGVVENGEIIFNKGYGEANLDYNIPIDENTVFHACSMTKQFTAAYIALLVEEGKLSLDQDVSSILQQFKNCGGEVTIYNLLYMTNGIPDVYDTAYFVCGIREDEGITRDEFWRYAMACDWKFFKPGERCSYGNTGYFLLGQIVEAVTQMSLSQYANEHIFKPLGMNSTFIRDDRTKIIKNRAVGYSNYDYVHFNDSYKRYTSRNDELSINEENVEVGGAGQIWTTIKDLLSWNKNFYNNRLGTGSSELIKFITTSGVLNNGKECGYGCGLFVGEFHGNKIVHHGGWAGGYSAYYAQLPEKKSAVIILGNHTDFMYDIGFENGGLTKSILELLIGYENERDNTEEKQSDDININQIEFDLNLSGEYIDQESSCLWNITKKNDVYYVEDSLGNSTKIFYHGNSVFKSADKDKTYTVVKNNKQVIECIKLQDRGVSMFYPFHRKKIDDFKLKLYEGSYCCEKLNVSYNVKIDNGKLFISNDNLHNNALDLYYTLAIKDTFISDHNSHIGNCCITFSRDSNNEIASFSYRDDTQTLRENFIFEKVR</sequence>
<dbReference type="InterPro" id="IPR050491">
    <property type="entry name" value="AmpC-like"/>
</dbReference>
<dbReference type="SUPFAM" id="SSF56601">
    <property type="entry name" value="beta-lactamase/transpeptidase-like"/>
    <property type="match status" value="1"/>
</dbReference>
<reference evidence="2 3" key="1">
    <citation type="submission" date="2017-03" db="EMBL/GenBank/DDBJ databases">
        <title>Genome sequence of Clostridium oryzae DSM 28571.</title>
        <authorList>
            <person name="Poehlein A."/>
            <person name="Daniel R."/>
        </authorList>
    </citation>
    <scope>NUCLEOTIDE SEQUENCE [LARGE SCALE GENOMIC DNA]</scope>
    <source>
        <strain evidence="2 3">DSM 28571</strain>
    </source>
</reference>
<dbReference type="InterPro" id="IPR012338">
    <property type="entry name" value="Beta-lactam/transpept-like"/>
</dbReference>
<organism evidence="2 3">
    <name type="scientific">Clostridium oryzae</name>
    <dbReference type="NCBI Taxonomy" id="1450648"/>
    <lineage>
        <taxon>Bacteria</taxon>
        <taxon>Bacillati</taxon>
        <taxon>Bacillota</taxon>
        <taxon>Clostridia</taxon>
        <taxon>Eubacteriales</taxon>
        <taxon>Clostridiaceae</taxon>
        <taxon>Clostridium</taxon>
    </lineage>
</organism>
<dbReference type="Gene3D" id="3.40.710.10">
    <property type="entry name" value="DD-peptidase/beta-lactamase superfamily"/>
    <property type="match status" value="1"/>
</dbReference>
<dbReference type="InterPro" id="IPR001466">
    <property type="entry name" value="Beta-lactam-related"/>
</dbReference>
<dbReference type="STRING" id="1450648.CLORY_05940"/>
<dbReference type="Pfam" id="PF00144">
    <property type="entry name" value="Beta-lactamase"/>
    <property type="match status" value="1"/>
</dbReference>
<protein>
    <submittedName>
        <fullName evidence="2">Penicillin-binding protein 4</fullName>
    </submittedName>
</protein>
<dbReference type="AlphaFoldDB" id="A0A1V4IX44"/>
<dbReference type="Proteomes" id="UP000190080">
    <property type="component" value="Unassembled WGS sequence"/>
</dbReference>
<accession>A0A1V4IX44</accession>
<dbReference type="PANTHER" id="PTHR46825">
    <property type="entry name" value="D-ALANYL-D-ALANINE-CARBOXYPEPTIDASE/ENDOPEPTIDASE AMPH"/>
    <property type="match status" value="1"/>
</dbReference>
<dbReference type="RefSeq" id="WP_169911506.1">
    <property type="nucleotide sequence ID" value="NZ_MZGV01000004.1"/>
</dbReference>
<gene>
    <name evidence="2" type="primary">pbpE_1</name>
    <name evidence="2" type="ORF">CLORY_05940</name>
</gene>
<comment type="caution">
    <text evidence="2">The sequence shown here is derived from an EMBL/GenBank/DDBJ whole genome shotgun (WGS) entry which is preliminary data.</text>
</comment>
<proteinExistence type="predicted"/>
<evidence type="ECO:0000313" key="2">
    <source>
        <dbReference type="EMBL" id="OPJ64400.1"/>
    </source>
</evidence>
<dbReference type="PANTHER" id="PTHR46825:SF9">
    <property type="entry name" value="BETA-LACTAMASE-RELATED DOMAIN-CONTAINING PROTEIN"/>
    <property type="match status" value="1"/>
</dbReference>
<feature type="domain" description="Beta-lactamase-related" evidence="1">
    <location>
        <begin position="18"/>
        <end position="338"/>
    </location>
</feature>